<keyword evidence="1" id="KW-0614">Plasmid</keyword>
<dbReference type="KEGG" id="cox:E0W60_33650"/>
<dbReference type="AlphaFoldDB" id="A0A4P7LID6"/>
<sequence>MKRLDIDVSSSAEAELLGGCVKVISYDRRGNVTATITTESADSLADAHLMAGFLELERASRLRGAVFERYEMGGLTVIPRFVTSGSALNS</sequence>
<proteinExistence type="predicted"/>
<dbReference type="EMBL" id="CP038637">
    <property type="protein sequence ID" value="QBY56004.1"/>
    <property type="molecule type" value="Genomic_DNA"/>
</dbReference>
<gene>
    <name evidence="1" type="ORF">E0W60_33650</name>
</gene>
<evidence type="ECO:0000313" key="2">
    <source>
        <dbReference type="Proteomes" id="UP000295294"/>
    </source>
</evidence>
<name>A0A4P7LID6_9BURK</name>
<reference evidence="1 2" key="1">
    <citation type="submission" date="2019-03" db="EMBL/GenBank/DDBJ databases">
        <title>Efficiently degradation of phenoxyalkanoic acid herbicides by Cupriavidus oxalaticus strain X32.</title>
        <authorList>
            <person name="Sheng X."/>
        </authorList>
    </citation>
    <scope>NUCLEOTIDE SEQUENCE [LARGE SCALE GENOMIC DNA]</scope>
    <source>
        <strain evidence="1 2">X32</strain>
        <plasmid evidence="1 2">unnamed2</plasmid>
    </source>
</reference>
<dbReference type="RefSeq" id="WP_135707175.1">
    <property type="nucleotide sequence ID" value="NZ_CP038637.1"/>
</dbReference>
<organism evidence="1 2">
    <name type="scientific">Cupriavidus oxalaticus</name>
    <dbReference type="NCBI Taxonomy" id="96344"/>
    <lineage>
        <taxon>Bacteria</taxon>
        <taxon>Pseudomonadati</taxon>
        <taxon>Pseudomonadota</taxon>
        <taxon>Betaproteobacteria</taxon>
        <taxon>Burkholderiales</taxon>
        <taxon>Burkholderiaceae</taxon>
        <taxon>Cupriavidus</taxon>
    </lineage>
</organism>
<protein>
    <submittedName>
        <fullName evidence="1">Uncharacterized protein</fullName>
    </submittedName>
</protein>
<evidence type="ECO:0000313" key="1">
    <source>
        <dbReference type="EMBL" id="QBY56004.1"/>
    </source>
</evidence>
<accession>A0A4P7LID6</accession>
<dbReference type="Proteomes" id="UP000295294">
    <property type="component" value="Plasmid unnamed2"/>
</dbReference>
<dbReference type="OrthoDB" id="9870813at2"/>
<geneLocation type="plasmid" evidence="1">
    <name>unnamed2</name>
</geneLocation>